<feature type="domain" description="FAD-binding FR-type" evidence="8">
    <location>
        <begin position="418"/>
        <end position="519"/>
    </location>
</feature>
<dbReference type="SUPFAM" id="SSF48264">
    <property type="entry name" value="Cytochrome P450"/>
    <property type="match status" value="1"/>
</dbReference>
<dbReference type="PANTHER" id="PTHR46696:SF6">
    <property type="entry name" value="P450, PUTATIVE (EUROFUNG)-RELATED"/>
    <property type="match status" value="1"/>
</dbReference>
<dbReference type="Gene3D" id="3.40.50.80">
    <property type="entry name" value="Nucleotide-binding domain of ferredoxin-NADP reductase (FNR) module"/>
    <property type="match status" value="1"/>
</dbReference>
<feature type="domain" description="2Fe-2S ferredoxin-type" evidence="7">
    <location>
        <begin position="646"/>
        <end position="731"/>
    </location>
</feature>
<dbReference type="GO" id="GO:0051537">
    <property type="term" value="F:2 iron, 2 sulfur cluster binding"/>
    <property type="evidence" value="ECO:0007669"/>
    <property type="project" value="InterPro"/>
</dbReference>
<keyword evidence="10" id="KW-1185">Reference proteome</keyword>
<dbReference type="KEGG" id="mmar:MODMU_2728"/>
<dbReference type="HOGENOM" id="CLU_020412_1_0_11"/>
<dbReference type="Pfam" id="PF00067">
    <property type="entry name" value="p450"/>
    <property type="match status" value="1"/>
</dbReference>
<keyword evidence="3" id="KW-0479">Metal-binding</keyword>
<evidence type="ECO:0000256" key="2">
    <source>
        <dbReference type="ARBA" id="ARBA00022617"/>
    </source>
</evidence>
<dbReference type="CDD" id="cd00207">
    <property type="entry name" value="fer2"/>
    <property type="match status" value="1"/>
</dbReference>
<dbReference type="GO" id="GO:0005506">
    <property type="term" value="F:iron ion binding"/>
    <property type="evidence" value="ECO:0007669"/>
    <property type="project" value="InterPro"/>
</dbReference>
<dbReference type="PATRIC" id="fig|477641.3.peg.2585"/>
<dbReference type="Gene3D" id="1.10.630.10">
    <property type="entry name" value="Cytochrome P450"/>
    <property type="match status" value="1"/>
</dbReference>
<evidence type="ECO:0000256" key="6">
    <source>
        <dbReference type="ARBA" id="ARBA00023033"/>
    </source>
</evidence>
<dbReference type="PROSITE" id="PS51384">
    <property type="entry name" value="FAD_FR"/>
    <property type="match status" value="1"/>
</dbReference>
<accession>I4EXP4</accession>
<protein>
    <submittedName>
        <fullName evidence="9">Phthalate 4,5-dioxygenase (Modular protein)</fullName>
        <ecNumber evidence="9">1.14.12.7</ecNumber>
    </submittedName>
</protein>
<evidence type="ECO:0000256" key="3">
    <source>
        <dbReference type="ARBA" id="ARBA00022723"/>
    </source>
</evidence>
<dbReference type="InterPro" id="IPR006058">
    <property type="entry name" value="2Fe2S_fd_BS"/>
</dbReference>
<dbReference type="OMA" id="EDEPAHM"/>
<dbReference type="SUPFAM" id="SSF63380">
    <property type="entry name" value="Riboflavin synthase domain-like"/>
    <property type="match status" value="1"/>
</dbReference>
<dbReference type="GO" id="GO:0018620">
    <property type="term" value="F:phthalate 4,5-dioxygenase activity"/>
    <property type="evidence" value="ECO:0007669"/>
    <property type="project" value="UniProtKB-EC"/>
</dbReference>
<sequence>MSPQGTCPFTSPRSLFGDLATARATDGLPYAEPFGARVVSRYDEIVQALHDPDTFSSSATVPEMPSPFREMFAGRVPSRGTLLGLDDPDHDRLRAAVNTFFMPRRLARYEPWIREQAHRLIDGFVEQGSTDLKASFGLPLPLRVIAHVVGLDADRAEWIGAALGFFLGPADPHPGTPEEKAQRLLDLHDHVLEVMAERKEDRRDDLISHVWDVRDSGAVEMTDFEMLSLFPGLMLAGHETTSNLICTGLSHLLADPARYAAAQRDDTSRAAALEELFRYESAITGMKRLVTRDTQLGGVRLQAGEEVFLAYASGSRDPSRFSSPDALDLDRSWAVPHLGFSQGVHACLGAPLARLLLRIELDVLHERLPDLRLAVPYEELQYLPVSAGRGMVALPLSWTPLPVPERQPTGTVAAPAPAAALPVTVAARRTLTADVVELTLTADGPGALPDWEPGAHIDLELPDGALRQYSLCGRPGTGELRIAVLREETGRGGSAAVHDQVRAGDRLRIRGPRNHFRLRPAASLVLVAGGIGITPLLPMIEEAEHRGTDWQLVFLGRDRQRMPYVDELVARHPDRVQVWPSRELGRFDLNGLWSGLPAEDGYVYACGPEQLLTGLEDSARAAGREAQLVLERFAARPTSAEPNRPFEVALARSGTVVTVGEDETVLDAVNRAGAAVLSTCREGTCGTCEVRVLDGVPEHRDSVLGLEERLAGETIMTCVSRCRGQRLVLDL</sequence>
<dbReference type="InterPro" id="IPR002397">
    <property type="entry name" value="Cyt_P450_B"/>
</dbReference>
<dbReference type="InterPro" id="IPR039261">
    <property type="entry name" value="FNR_nucleotide-bd"/>
</dbReference>
<dbReference type="PANTHER" id="PTHR46696">
    <property type="entry name" value="P450, PUTATIVE (EUROFUNG)-RELATED"/>
    <property type="match status" value="1"/>
</dbReference>
<evidence type="ECO:0000313" key="9">
    <source>
        <dbReference type="EMBL" id="CCH88157.1"/>
    </source>
</evidence>
<dbReference type="InterPro" id="IPR017972">
    <property type="entry name" value="Cyt_P450_CS"/>
</dbReference>
<evidence type="ECO:0000313" key="10">
    <source>
        <dbReference type="Proteomes" id="UP000006461"/>
    </source>
</evidence>
<dbReference type="Gene3D" id="3.10.20.30">
    <property type="match status" value="1"/>
</dbReference>
<evidence type="ECO:0000256" key="5">
    <source>
        <dbReference type="ARBA" id="ARBA00023004"/>
    </source>
</evidence>
<dbReference type="Proteomes" id="UP000006461">
    <property type="component" value="Chromosome"/>
</dbReference>
<dbReference type="InterPro" id="IPR036010">
    <property type="entry name" value="2Fe-2S_ferredoxin-like_sf"/>
</dbReference>
<dbReference type="FunFam" id="1.10.630.10:FF:000018">
    <property type="entry name" value="Cytochrome P450 monooxygenase"/>
    <property type="match status" value="1"/>
</dbReference>
<dbReference type="eggNOG" id="COG2124">
    <property type="taxonomic scope" value="Bacteria"/>
</dbReference>
<dbReference type="OrthoDB" id="3209493at2"/>
<dbReference type="PRINTS" id="PR00359">
    <property type="entry name" value="BP450"/>
</dbReference>
<dbReference type="InterPro" id="IPR001128">
    <property type="entry name" value="Cyt_P450"/>
</dbReference>
<evidence type="ECO:0000259" key="7">
    <source>
        <dbReference type="PROSITE" id="PS51085"/>
    </source>
</evidence>
<dbReference type="InterPro" id="IPR017927">
    <property type="entry name" value="FAD-bd_FR_type"/>
</dbReference>
<evidence type="ECO:0000259" key="8">
    <source>
        <dbReference type="PROSITE" id="PS51384"/>
    </source>
</evidence>
<keyword evidence="2" id="KW-0349">Heme</keyword>
<dbReference type="eggNOG" id="COG1018">
    <property type="taxonomic scope" value="Bacteria"/>
</dbReference>
<name>I4EXP4_MODI5</name>
<dbReference type="PROSITE" id="PS00086">
    <property type="entry name" value="CYTOCHROME_P450"/>
    <property type="match status" value="1"/>
</dbReference>
<proteinExistence type="inferred from homology"/>
<evidence type="ECO:0000256" key="1">
    <source>
        <dbReference type="ARBA" id="ARBA00010617"/>
    </source>
</evidence>
<evidence type="ECO:0000256" key="4">
    <source>
        <dbReference type="ARBA" id="ARBA00023002"/>
    </source>
</evidence>
<organism evidence="9 10">
    <name type="scientific">Modestobacter italicus (strain DSM 44449 / CECT 9708 / BC 501)</name>
    <dbReference type="NCBI Taxonomy" id="2732864"/>
    <lineage>
        <taxon>Bacteria</taxon>
        <taxon>Bacillati</taxon>
        <taxon>Actinomycetota</taxon>
        <taxon>Actinomycetes</taxon>
        <taxon>Geodermatophilales</taxon>
        <taxon>Geodermatophilaceae</taxon>
        <taxon>Modestobacter</taxon>
    </lineage>
</organism>
<comment type="similarity">
    <text evidence="1">Belongs to the cytochrome P450 family.</text>
</comment>
<dbReference type="PROSITE" id="PS51085">
    <property type="entry name" value="2FE2S_FER_2"/>
    <property type="match status" value="1"/>
</dbReference>
<keyword evidence="5" id="KW-0408">Iron</keyword>
<dbReference type="InterPro" id="IPR017938">
    <property type="entry name" value="Riboflavin_synthase-like_b-brl"/>
</dbReference>
<dbReference type="STRING" id="477641.MODMU_2728"/>
<gene>
    <name evidence="9" type="ordered locus">MODMU_2728</name>
</gene>
<dbReference type="InterPro" id="IPR012675">
    <property type="entry name" value="Beta-grasp_dom_sf"/>
</dbReference>
<dbReference type="EC" id="1.14.12.7" evidence="9"/>
<dbReference type="PROSITE" id="PS00197">
    <property type="entry name" value="2FE2S_FER_1"/>
    <property type="match status" value="1"/>
</dbReference>
<reference evidence="9 10" key="1">
    <citation type="journal article" date="2012" name="J. Bacteriol.">
        <title>Genome Sequence of Radiation-Resistant Modestobacter marinus Strain BC501, a Representative Actinobacterium That Thrives on Calcareous Stone Surfaces.</title>
        <authorList>
            <person name="Normand P."/>
            <person name="Gury J."/>
            <person name="Pujic P."/>
            <person name="Chouaia B."/>
            <person name="Crotti E."/>
            <person name="Brusetti L."/>
            <person name="Daffonchio D."/>
            <person name="Vacherie B."/>
            <person name="Barbe V."/>
            <person name="Medigue C."/>
            <person name="Calteau A."/>
            <person name="Ghodhbane-Gtari F."/>
            <person name="Essoussi I."/>
            <person name="Nouioui I."/>
            <person name="Abbassi-Ghozzi I."/>
            <person name="Gtari M."/>
        </authorList>
    </citation>
    <scope>NUCLEOTIDE SEQUENCE [LARGE SCALE GENOMIC DNA]</scope>
    <source>
        <strain evidence="10">BC 501</strain>
    </source>
</reference>
<dbReference type="GO" id="GO:0004497">
    <property type="term" value="F:monooxygenase activity"/>
    <property type="evidence" value="ECO:0007669"/>
    <property type="project" value="UniProtKB-KW"/>
</dbReference>
<dbReference type="InterPro" id="IPR001041">
    <property type="entry name" value="2Fe-2S_ferredoxin-type"/>
</dbReference>
<dbReference type="AlphaFoldDB" id="I4EXP4"/>
<dbReference type="CDD" id="cd06185">
    <property type="entry name" value="PDR_like"/>
    <property type="match status" value="1"/>
</dbReference>
<keyword evidence="6" id="KW-0503">Monooxygenase</keyword>
<keyword evidence="4 9" id="KW-0560">Oxidoreductase</keyword>
<dbReference type="EMBL" id="FO203431">
    <property type="protein sequence ID" value="CCH88157.1"/>
    <property type="molecule type" value="Genomic_DNA"/>
</dbReference>
<dbReference type="Pfam" id="PF00111">
    <property type="entry name" value="Fer2"/>
    <property type="match status" value="1"/>
</dbReference>
<dbReference type="GO" id="GO:0020037">
    <property type="term" value="F:heme binding"/>
    <property type="evidence" value="ECO:0007669"/>
    <property type="project" value="InterPro"/>
</dbReference>
<dbReference type="SUPFAM" id="SSF54292">
    <property type="entry name" value="2Fe-2S ferredoxin-like"/>
    <property type="match status" value="1"/>
</dbReference>
<dbReference type="InterPro" id="IPR036396">
    <property type="entry name" value="Cyt_P450_sf"/>
</dbReference>
<dbReference type="SUPFAM" id="SSF52343">
    <property type="entry name" value="Ferredoxin reductase-like, C-terminal NADP-linked domain"/>
    <property type="match status" value="1"/>
</dbReference>
<dbReference type="Gene3D" id="2.40.30.10">
    <property type="entry name" value="Translation factors"/>
    <property type="match status" value="1"/>
</dbReference>